<accession>A0ABP6QRW6</accession>
<evidence type="ECO:0000256" key="1">
    <source>
        <dbReference type="SAM" id="MobiDB-lite"/>
    </source>
</evidence>
<feature type="region of interest" description="Disordered" evidence="1">
    <location>
        <begin position="57"/>
        <end position="87"/>
    </location>
</feature>
<sequence>MDVLGDRDARMTEHSGDHSVRRDFAVFSSEITSRVFGSLVLSRFLIRSTPCVTRMVPASQASVSPAQAEDLPTTHPVGEDGLLSVWA</sequence>
<dbReference type="EMBL" id="BAAAUV010000058">
    <property type="protein sequence ID" value="GAA3243433.1"/>
    <property type="molecule type" value="Genomic_DNA"/>
</dbReference>
<dbReference type="Proteomes" id="UP001501237">
    <property type="component" value="Unassembled WGS sequence"/>
</dbReference>
<feature type="compositionally biased region" description="Low complexity" evidence="1">
    <location>
        <begin position="57"/>
        <end position="68"/>
    </location>
</feature>
<protein>
    <submittedName>
        <fullName evidence="2">Uncharacterized protein</fullName>
    </submittedName>
</protein>
<proteinExistence type="predicted"/>
<name>A0ABP6QRW6_9ACTN</name>
<reference evidence="3" key="1">
    <citation type="journal article" date="2019" name="Int. J. Syst. Evol. Microbiol.">
        <title>The Global Catalogue of Microorganisms (GCM) 10K type strain sequencing project: providing services to taxonomists for standard genome sequencing and annotation.</title>
        <authorList>
            <consortium name="The Broad Institute Genomics Platform"/>
            <consortium name="The Broad Institute Genome Sequencing Center for Infectious Disease"/>
            <person name="Wu L."/>
            <person name="Ma J."/>
        </authorList>
    </citation>
    <scope>NUCLEOTIDE SEQUENCE [LARGE SCALE GENOMIC DNA]</scope>
    <source>
        <strain evidence="3">JCM 9377</strain>
    </source>
</reference>
<organism evidence="2 3">
    <name type="scientific">Actinocorallia longicatena</name>
    <dbReference type="NCBI Taxonomy" id="111803"/>
    <lineage>
        <taxon>Bacteria</taxon>
        <taxon>Bacillati</taxon>
        <taxon>Actinomycetota</taxon>
        <taxon>Actinomycetes</taxon>
        <taxon>Streptosporangiales</taxon>
        <taxon>Thermomonosporaceae</taxon>
        <taxon>Actinocorallia</taxon>
    </lineage>
</organism>
<keyword evidence="3" id="KW-1185">Reference proteome</keyword>
<evidence type="ECO:0000313" key="3">
    <source>
        <dbReference type="Proteomes" id="UP001501237"/>
    </source>
</evidence>
<gene>
    <name evidence="2" type="ORF">GCM10010468_81520</name>
</gene>
<evidence type="ECO:0000313" key="2">
    <source>
        <dbReference type="EMBL" id="GAA3243433.1"/>
    </source>
</evidence>
<comment type="caution">
    <text evidence="2">The sequence shown here is derived from an EMBL/GenBank/DDBJ whole genome shotgun (WGS) entry which is preliminary data.</text>
</comment>